<accession>A0A1W1Y2Q7</accession>
<sequence>MQANTLKKKWLIISHGFNMDGRAASLTVTDKIPYLMDAGIEPIVLSAITGEKDSRFPHYQLLPWGPAGLRFDFRHYVATKYGRGWMYKILTPLVSALLLPFTALEKLLIGLSSQSSWSFAAAHRGEKIIKKEQIELIYSSGGAWSAHYAAYLIKKLTGKKWIAEIHDPMVIRDEPQDNGTAPRKSKDKRFLQRLEGLICRDADQVWWFTQGALDYAKLRHPVLGDKGFVVLPGALPPGCEEPLPTHHLYQAKLHIAHFGSLANDRSLAPVLAAIAPLLDANPTIKSRLQIDVYGAALDQASVDAIQQLHLEDIVQAHGRIENDPVTAKTGRERVMEIMRAADVLLLLHGDYEWCAEYIPSKSYDYFWSGRPIWGITNRNPFFDEMLTERGAYISHTLDPASILQVFQRIEQDWQAQAIPTRAMTTVTPQSAVETILKRVAA</sequence>
<dbReference type="AlphaFoldDB" id="A0A1W1Y2Q7"/>
<proteinExistence type="predicted"/>
<dbReference type="RefSeq" id="WP_084281830.1">
    <property type="nucleotide sequence ID" value="NZ_FWXJ01000001.1"/>
</dbReference>
<gene>
    <name evidence="1" type="ORF">SAMN06296008_10127</name>
</gene>
<dbReference type="Proteomes" id="UP000192708">
    <property type="component" value="Unassembled WGS sequence"/>
</dbReference>
<name>A0A1W1Y2Q7_9BURK</name>
<reference evidence="1 2" key="1">
    <citation type="submission" date="2017-04" db="EMBL/GenBank/DDBJ databases">
        <authorList>
            <person name="Afonso C.L."/>
            <person name="Miller P.J."/>
            <person name="Scott M.A."/>
            <person name="Spackman E."/>
            <person name="Goraichik I."/>
            <person name="Dimitrov K.M."/>
            <person name="Suarez D.L."/>
            <person name="Swayne D.E."/>
        </authorList>
    </citation>
    <scope>NUCLEOTIDE SEQUENCE [LARGE SCALE GENOMIC DNA]</scope>
    <source>
        <strain evidence="1 2">VK13</strain>
    </source>
</reference>
<organism evidence="1 2">
    <name type="scientific">Polynucleobacter kasalickyi</name>
    <dbReference type="NCBI Taxonomy" id="1938817"/>
    <lineage>
        <taxon>Bacteria</taxon>
        <taxon>Pseudomonadati</taxon>
        <taxon>Pseudomonadota</taxon>
        <taxon>Betaproteobacteria</taxon>
        <taxon>Burkholderiales</taxon>
        <taxon>Burkholderiaceae</taxon>
        <taxon>Polynucleobacter</taxon>
    </lineage>
</organism>
<dbReference type="Gene3D" id="3.40.50.2000">
    <property type="entry name" value="Glycogen Phosphorylase B"/>
    <property type="match status" value="2"/>
</dbReference>
<dbReference type="SUPFAM" id="SSF53756">
    <property type="entry name" value="UDP-Glycosyltransferase/glycogen phosphorylase"/>
    <property type="match status" value="1"/>
</dbReference>
<evidence type="ECO:0008006" key="3">
    <source>
        <dbReference type="Google" id="ProtNLM"/>
    </source>
</evidence>
<dbReference type="STRING" id="1938817.SAMN06296008_10127"/>
<dbReference type="EMBL" id="FWXJ01000001">
    <property type="protein sequence ID" value="SMC30091.1"/>
    <property type="molecule type" value="Genomic_DNA"/>
</dbReference>
<protein>
    <recommendedName>
        <fullName evidence="3">Glycosyltransferase subfamily 4-like N-terminal domain-containing protein</fullName>
    </recommendedName>
</protein>
<dbReference type="OrthoDB" id="9794575at2"/>
<evidence type="ECO:0000313" key="2">
    <source>
        <dbReference type="Proteomes" id="UP000192708"/>
    </source>
</evidence>
<evidence type="ECO:0000313" key="1">
    <source>
        <dbReference type="EMBL" id="SMC30091.1"/>
    </source>
</evidence>
<keyword evidence="2" id="KW-1185">Reference proteome</keyword>